<evidence type="ECO:0000259" key="1">
    <source>
        <dbReference type="Pfam" id="PF08241"/>
    </source>
</evidence>
<protein>
    <submittedName>
        <fullName evidence="2">Oxin biosynthesis protein</fullName>
    </submittedName>
</protein>
<gene>
    <name evidence="2" type="ORF">AWW66_13175</name>
</gene>
<evidence type="ECO:0000313" key="3">
    <source>
        <dbReference type="Proteomes" id="UP000070620"/>
    </source>
</evidence>
<evidence type="ECO:0000313" key="2">
    <source>
        <dbReference type="EMBL" id="KXK61550.1"/>
    </source>
</evidence>
<comment type="caution">
    <text evidence="2">The sequence shown here is derived from an EMBL/GenBank/DDBJ whole genome shotgun (WGS) entry which is preliminary data.</text>
</comment>
<reference evidence="2 3" key="1">
    <citation type="submission" date="2016-01" db="EMBL/GenBank/DDBJ databases">
        <title>Whole genome sequence and analysis of Micromonospora rosaria DSM 803, which can produce antibacterial substance rosamicin.</title>
        <authorList>
            <person name="Yang H."/>
            <person name="He X."/>
            <person name="Zhu D."/>
        </authorList>
    </citation>
    <scope>NUCLEOTIDE SEQUENCE [LARGE SCALE GENOMIC DNA]</scope>
    <source>
        <strain evidence="2 3">DSM 803</strain>
    </source>
</reference>
<dbReference type="EMBL" id="LRQV01000039">
    <property type="protein sequence ID" value="KXK61550.1"/>
    <property type="molecule type" value="Genomic_DNA"/>
</dbReference>
<dbReference type="SUPFAM" id="SSF53335">
    <property type="entry name" value="S-adenosyl-L-methionine-dependent methyltransferases"/>
    <property type="match status" value="1"/>
</dbReference>
<dbReference type="AlphaFoldDB" id="A0A136PST6"/>
<dbReference type="OrthoDB" id="3687547at2"/>
<keyword evidence="3" id="KW-1185">Reference proteome</keyword>
<dbReference type="Pfam" id="PF08241">
    <property type="entry name" value="Methyltransf_11"/>
    <property type="match status" value="1"/>
</dbReference>
<organism evidence="2 3">
    <name type="scientific">Micromonospora rosaria</name>
    <dbReference type="NCBI Taxonomy" id="47874"/>
    <lineage>
        <taxon>Bacteria</taxon>
        <taxon>Bacillati</taxon>
        <taxon>Actinomycetota</taxon>
        <taxon>Actinomycetes</taxon>
        <taxon>Micromonosporales</taxon>
        <taxon>Micromonosporaceae</taxon>
        <taxon>Micromonospora</taxon>
    </lineage>
</organism>
<proteinExistence type="predicted"/>
<dbReference type="Gene3D" id="3.40.50.150">
    <property type="entry name" value="Vaccinia Virus protein VP39"/>
    <property type="match status" value="1"/>
</dbReference>
<dbReference type="Proteomes" id="UP000070620">
    <property type="component" value="Unassembled WGS sequence"/>
</dbReference>
<accession>A0A136PST6</accession>
<dbReference type="GO" id="GO:0008757">
    <property type="term" value="F:S-adenosylmethionine-dependent methyltransferase activity"/>
    <property type="evidence" value="ECO:0007669"/>
    <property type="project" value="InterPro"/>
</dbReference>
<dbReference type="CDD" id="cd02440">
    <property type="entry name" value="AdoMet_MTases"/>
    <property type="match status" value="1"/>
</dbReference>
<dbReference type="InterPro" id="IPR013216">
    <property type="entry name" value="Methyltransf_11"/>
</dbReference>
<name>A0A136PST6_9ACTN</name>
<dbReference type="InterPro" id="IPR029063">
    <property type="entry name" value="SAM-dependent_MTases_sf"/>
</dbReference>
<sequence>MIKVEQNLAQVREYYSAHRSVDGTPEGTIYAIWEQGKAFNDSVTPSTYVPEYRSHMALKLLSLTSTTGTVYSLGCGNGFVEGDLVAMQRTVRGIDCNDEAVALSRAKGVDAVVADYFDLKPADVADTDVLYADGFLGHVFTAEEAATPALRKLAELNLRSGAYVVFSNDAPYEPEVDFAPHERVAGFWFVSREYLQTELTRFGFAPVESYYFPYLRPISGLRNRTICVARVP</sequence>
<feature type="domain" description="Methyltransferase type 11" evidence="1">
    <location>
        <begin position="73"/>
        <end position="153"/>
    </location>
</feature>